<comment type="caution">
    <text evidence="2">The sequence shown here is derived from an EMBL/GenBank/DDBJ whole genome shotgun (WGS) entry which is preliminary data.</text>
</comment>
<accession>A0A9N9ESB4</accession>
<evidence type="ECO:0000256" key="1">
    <source>
        <dbReference type="SAM" id="MobiDB-lite"/>
    </source>
</evidence>
<protein>
    <submittedName>
        <fullName evidence="2">12508_t:CDS:1</fullName>
    </submittedName>
</protein>
<evidence type="ECO:0000313" key="2">
    <source>
        <dbReference type="EMBL" id="CAG8689259.1"/>
    </source>
</evidence>
<keyword evidence="3" id="KW-1185">Reference proteome</keyword>
<sequence length="48" mass="4826">TPESSSTIVSSPISTCSTIMSDRDYDDDGDPGGIGGIDGMSSSAPIVF</sequence>
<dbReference type="AlphaFoldDB" id="A0A9N9ESB4"/>
<feature type="non-terminal residue" evidence="2">
    <location>
        <position position="1"/>
    </location>
</feature>
<organism evidence="2 3">
    <name type="scientific">Funneliformis mosseae</name>
    <name type="common">Endomycorrhizal fungus</name>
    <name type="synonym">Glomus mosseae</name>
    <dbReference type="NCBI Taxonomy" id="27381"/>
    <lineage>
        <taxon>Eukaryota</taxon>
        <taxon>Fungi</taxon>
        <taxon>Fungi incertae sedis</taxon>
        <taxon>Mucoromycota</taxon>
        <taxon>Glomeromycotina</taxon>
        <taxon>Glomeromycetes</taxon>
        <taxon>Glomerales</taxon>
        <taxon>Glomeraceae</taxon>
        <taxon>Funneliformis</taxon>
    </lineage>
</organism>
<evidence type="ECO:0000313" key="3">
    <source>
        <dbReference type="Proteomes" id="UP000789375"/>
    </source>
</evidence>
<dbReference type="Proteomes" id="UP000789375">
    <property type="component" value="Unassembled WGS sequence"/>
</dbReference>
<feature type="region of interest" description="Disordered" evidence="1">
    <location>
        <begin position="1"/>
        <end position="48"/>
    </location>
</feature>
<proteinExistence type="predicted"/>
<reference evidence="2" key="1">
    <citation type="submission" date="2021-06" db="EMBL/GenBank/DDBJ databases">
        <authorList>
            <person name="Kallberg Y."/>
            <person name="Tangrot J."/>
            <person name="Rosling A."/>
        </authorList>
    </citation>
    <scope>NUCLEOTIDE SEQUENCE</scope>
    <source>
        <strain evidence="2">87-6 pot B 2015</strain>
    </source>
</reference>
<name>A0A9N9ESB4_FUNMO</name>
<dbReference type="EMBL" id="CAJVPP010007524">
    <property type="protein sequence ID" value="CAG8689259.1"/>
    <property type="molecule type" value="Genomic_DNA"/>
</dbReference>
<gene>
    <name evidence="2" type="ORF">FMOSSE_LOCUS13260</name>
</gene>
<feature type="compositionally biased region" description="Low complexity" evidence="1">
    <location>
        <begin position="1"/>
        <end position="19"/>
    </location>
</feature>